<dbReference type="AlphaFoldDB" id="F3G187"/>
<evidence type="ECO:0000313" key="1">
    <source>
        <dbReference type="EMBL" id="EGH36229.1"/>
    </source>
</evidence>
<feature type="non-terminal residue" evidence="1">
    <location>
        <position position="34"/>
    </location>
</feature>
<reference evidence="1 2" key="1">
    <citation type="journal article" date="2011" name="PLoS Pathog.">
        <title>Dynamic evolution of pathogenicity revealed by sequencing and comparative genomics of 19 Pseudomonas syringae isolates.</title>
        <authorList>
            <person name="Baltrus D.A."/>
            <person name="Nishimura M.T."/>
            <person name="Romanchuk A."/>
            <person name="Chang J.H."/>
            <person name="Mukhtar M.S."/>
            <person name="Cherkis K."/>
            <person name="Roach J."/>
            <person name="Grant S.R."/>
            <person name="Jones C.D."/>
            <person name="Dangl J.L."/>
        </authorList>
    </citation>
    <scope>NUCLEOTIDE SEQUENCE [LARGE SCALE GENOMIC DNA]</scope>
    <source>
        <strain evidence="2">M301072PT</strain>
    </source>
</reference>
<dbReference type="EMBL" id="AEAH01004592">
    <property type="protein sequence ID" value="EGH36229.1"/>
    <property type="molecule type" value="Genomic_DNA"/>
</dbReference>
<gene>
    <name evidence="1" type="ORF">PSYJA_47033</name>
</gene>
<comment type="caution">
    <text evidence="1">The sequence shown here is derived from an EMBL/GenBank/DDBJ whole genome shotgun (WGS) entry which is preliminary data.</text>
</comment>
<accession>F3G187</accession>
<name>F3G187_PSESX</name>
<protein>
    <submittedName>
        <fullName evidence="1">Uncharacterized protein</fullName>
    </submittedName>
</protein>
<sequence length="34" mass="3951">MSLLTKRLMQPLSNLLINQSAFASKLPRGHLWER</sequence>
<proteinExistence type="predicted"/>
<dbReference type="Proteomes" id="UP000004471">
    <property type="component" value="Unassembled WGS sequence"/>
</dbReference>
<dbReference type="HOGENOM" id="CLU_3386492_0_0_6"/>
<evidence type="ECO:0000313" key="2">
    <source>
        <dbReference type="Proteomes" id="UP000004471"/>
    </source>
</evidence>
<organism evidence="1 2">
    <name type="scientific">Pseudomonas syringae pv. japonica str. M301072</name>
    <dbReference type="NCBI Taxonomy" id="629262"/>
    <lineage>
        <taxon>Bacteria</taxon>
        <taxon>Pseudomonadati</taxon>
        <taxon>Pseudomonadota</taxon>
        <taxon>Gammaproteobacteria</taxon>
        <taxon>Pseudomonadales</taxon>
        <taxon>Pseudomonadaceae</taxon>
        <taxon>Pseudomonas</taxon>
        <taxon>Pseudomonas syringae</taxon>
    </lineage>
</organism>